<keyword evidence="3 8" id="KW-0812">Transmembrane</keyword>
<evidence type="ECO:0000256" key="7">
    <source>
        <dbReference type="PIRSR" id="PIRSR608901-2"/>
    </source>
</evidence>
<evidence type="ECO:0000256" key="4">
    <source>
        <dbReference type="ARBA" id="ARBA00022801"/>
    </source>
</evidence>
<evidence type="ECO:0000256" key="5">
    <source>
        <dbReference type="ARBA" id="ARBA00022989"/>
    </source>
</evidence>
<keyword evidence="4" id="KW-0378">Hydrolase</keyword>
<feature type="binding site" evidence="7">
    <location>
        <position position="150"/>
    </location>
    <ligand>
        <name>Zn(2+)</name>
        <dbReference type="ChEBI" id="CHEBI:29105"/>
        <note>catalytic</note>
    </ligand>
</feature>
<dbReference type="OMA" id="NRWHICT"/>
<dbReference type="InterPro" id="IPR008901">
    <property type="entry name" value="ACER"/>
</dbReference>
<dbReference type="HOGENOM" id="CLU_123974_1_0_1"/>
<dbReference type="InParanoid" id="B8MMV9"/>
<dbReference type="PANTHER" id="PTHR46187:SF1">
    <property type="entry name" value="ALKALINE PHYTOCERAMIDASE"/>
    <property type="match status" value="1"/>
</dbReference>
<keyword evidence="10" id="KW-1185">Reference proteome</keyword>
<evidence type="ECO:0000256" key="2">
    <source>
        <dbReference type="ARBA" id="ARBA00009780"/>
    </source>
</evidence>
<dbReference type="GO" id="GO:0046872">
    <property type="term" value="F:metal ion binding"/>
    <property type="evidence" value="ECO:0007669"/>
    <property type="project" value="UniProtKB-KW"/>
</dbReference>
<dbReference type="AlphaFoldDB" id="B8MMV9"/>
<dbReference type="VEuPathDB" id="FungiDB:TSTA_101020"/>
<evidence type="ECO:0000256" key="3">
    <source>
        <dbReference type="ARBA" id="ARBA00022692"/>
    </source>
</evidence>
<feature type="transmembrane region" description="Helical" evidence="8">
    <location>
        <begin position="49"/>
        <end position="70"/>
    </location>
</feature>
<dbReference type="eggNOG" id="KOG2329">
    <property type="taxonomic scope" value="Eukaryota"/>
</dbReference>
<dbReference type="PANTHER" id="PTHR46187">
    <property type="entry name" value="ALKALINE CERAMIDASE 3"/>
    <property type="match status" value="1"/>
</dbReference>
<dbReference type="Proteomes" id="UP000001745">
    <property type="component" value="Unassembled WGS sequence"/>
</dbReference>
<dbReference type="GeneID" id="8101790"/>
<name>B8MMV9_TALSN</name>
<gene>
    <name evidence="9" type="ORF">TSTA_101020</name>
</gene>
<comment type="subcellular location">
    <subcellularLocation>
        <location evidence="1">Membrane</location>
        <topology evidence="1">Multi-pass membrane protein</topology>
    </subcellularLocation>
</comment>
<comment type="similarity">
    <text evidence="2">Belongs to the alkaline ceramidase family.</text>
</comment>
<dbReference type="GO" id="GO:0046514">
    <property type="term" value="P:ceramide catabolic process"/>
    <property type="evidence" value="ECO:0007669"/>
    <property type="project" value="TreeGrafter"/>
</dbReference>
<dbReference type="GO" id="GO:0005789">
    <property type="term" value="C:endoplasmic reticulum membrane"/>
    <property type="evidence" value="ECO:0007669"/>
    <property type="project" value="TreeGrafter"/>
</dbReference>
<accession>B8MMV9</accession>
<dbReference type="GO" id="GO:0016811">
    <property type="term" value="F:hydrolase activity, acting on carbon-nitrogen (but not peptide) bonds, in linear amides"/>
    <property type="evidence" value="ECO:0007669"/>
    <property type="project" value="InterPro"/>
</dbReference>
<keyword evidence="7" id="KW-0862">Zinc</keyword>
<protein>
    <submittedName>
        <fullName evidence="9">Uncharacterized protein</fullName>
    </submittedName>
</protein>
<evidence type="ECO:0000256" key="1">
    <source>
        <dbReference type="ARBA" id="ARBA00004141"/>
    </source>
</evidence>
<sequence>MQLTTVPVLHRVLSVNSSQKQSAILAFLLGTLLVSFAIFHVVIDELILHSASFVLSVTVIGIRTMQLIKLRTEPDSVTRRKIWGIVIFGAVIFNAGYIVWLLDGWACGFLRSAREKIGLPWAFLLELHGWYVFNLLEEPQATDSETNRWHICTGIGAYIFIAVVDHLASGDDLQDIDESFAWPASWASRSIFAGRDAVIDSKQK</sequence>
<reference evidence="10" key="1">
    <citation type="journal article" date="2015" name="Genome Announc.">
        <title>Genome sequence of the AIDS-associated pathogen Penicillium marneffei (ATCC18224) and its near taxonomic relative Talaromyces stipitatus (ATCC10500).</title>
        <authorList>
            <person name="Nierman W.C."/>
            <person name="Fedorova-Abrams N.D."/>
            <person name="Andrianopoulos A."/>
        </authorList>
    </citation>
    <scope>NUCLEOTIDE SEQUENCE [LARGE SCALE GENOMIC DNA]</scope>
    <source>
        <strain evidence="10">ATCC 10500 / CBS 375.48 / QM 6759 / NRRL 1006</strain>
    </source>
</reference>
<feature type="transmembrane region" description="Helical" evidence="8">
    <location>
        <begin position="23"/>
        <end position="43"/>
    </location>
</feature>
<comment type="cofactor">
    <cofactor evidence="7">
        <name>Zn(2+)</name>
        <dbReference type="ChEBI" id="CHEBI:29105"/>
    </cofactor>
</comment>
<evidence type="ECO:0000256" key="8">
    <source>
        <dbReference type="SAM" id="Phobius"/>
    </source>
</evidence>
<proteinExistence type="inferred from homology"/>
<dbReference type="RefSeq" id="XP_002486100.1">
    <property type="nucleotide sequence ID" value="XM_002486055.1"/>
</dbReference>
<dbReference type="Pfam" id="PF05875">
    <property type="entry name" value="Ceramidase"/>
    <property type="match status" value="1"/>
</dbReference>
<keyword evidence="7" id="KW-0479">Metal-binding</keyword>
<dbReference type="PhylomeDB" id="B8MMV9"/>
<dbReference type="EMBL" id="EQ962658">
    <property type="protein sequence ID" value="EED13862.1"/>
    <property type="molecule type" value="Genomic_DNA"/>
</dbReference>
<evidence type="ECO:0000256" key="6">
    <source>
        <dbReference type="ARBA" id="ARBA00023136"/>
    </source>
</evidence>
<evidence type="ECO:0000313" key="9">
    <source>
        <dbReference type="EMBL" id="EED13862.1"/>
    </source>
</evidence>
<evidence type="ECO:0000313" key="10">
    <source>
        <dbReference type="Proteomes" id="UP000001745"/>
    </source>
</evidence>
<dbReference type="GO" id="GO:0046513">
    <property type="term" value="P:ceramide biosynthetic process"/>
    <property type="evidence" value="ECO:0007669"/>
    <property type="project" value="TreeGrafter"/>
</dbReference>
<keyword evidence="5 8" id="KW-1133">Transmembrane helix</keyword>
<organism evidence="9 10">
    <name type="scientific">Talaromyces stipitatus (strain ATCC 10500 / CBS 375.48 / QM 6759 / NRRL 1006)</name>
    <name type="common">Penicillium stipitatum</name>
    <dbReference type="NCBI Taxonomy" id="441959"/>
    <lineage>
        <taxon>Eukaryota</taxon>
        <taxon>Fungi</taxon>
        <taxon>Dikarya</taxon>
        <taxon>Ascomycota</taxon>
        <taxon>Pezizomycotina</taxon>
        <taxon>Eurotiomycetes</taxon>
        <taxon>Eurotiomycetidae</taxon>
        <taxon>Eurotiales</taxon>
        <taxon>Trichocomaceae</taxon>
        <taxon>Talaromyces</taxon>
        <taxon>Talaromyces sect. Talaromyces</taxon>
    </lineage>
</organism>
<feature type="transmembrane region" description="Helical" evidence="8">
    <location>
        <begin position="82"/>
        <end position="102"/>
    </location>
</feature>
<dbReference type="OrthoDB" id="187171at2759"/>
<dbReference type="STRING" id="441959.B8MMV9"/>
<keyword evidence="6 8" id="KW-0472">Membrane</keyword>